<gene>
    <name evidence="1" type="ORF">KIK155_LOCUS3933</name>
    <name evidence="2" type="ORF">TOA249_LOCUS28150</name>
</gene>
<proteinExistence type="predicted"/>
<evidence type="ECO:0000313" key="1">
    <source>
        <dbReference type="EMBL" id="CAF3354718.1"/>
    </source>
</evidence>
<accession>A0A817WEC2</accession>
<dbReference type="Proteomes" id="UP000663838">
    <property type="component" value="Unassembled WGS sequence"/>
</dbReference>
<name>A0A817WEC2_9BILA</name>
<organism evidence="1 3">
    <name type="scientific">Rotaria socialis</name>
    <dbReference type="NCBI Taxonomy" id="392032"/>
    <lineage>
        <taxon>Eukaryota</taxon>
        <taxon>Metazoa</taxon>
        <taxon>Spiralia</taxon>
        <taxon>Gnathifera</taxon>
        <taxon>Rotifera</taxon>
        <taxon>Eurotatoria</taxon>
        <taxon>Bdelloidea</taxon>
        <taxon>Philodinida</taxon>
        <taxon>Philodinidae</taxon>
        <taxon>Rotaria</taxon>
    </lineage>
</organism>
<evidence type="ECO:0000313" key="2">
    <source>
        <dbReference type="EMBL" id="CAF4866667.1"/>
    </source>
</evidence>
<dbReference type="AlphaFoldDB" id="A0A817WEC2"/>
<protein>
    <submittedName>
        <fullName evidence="1">Uncharacterized protein</fullName>
    </submittedName>
</protein>
<dbReference type="Proteomes" id="UP000663865">
    <property type="component" value="Unassembled WGS sequence"/>
</dbReference>
<dbReference type="EMBL" id="CAJNYV010000281">
    <property type="protein sequence ID" value="CAF3354718.1"/>
    <property type="molecule type" value="Genomic_DNA"/>
</dbReference>
<dbReference type="EMBL" id="CAJOBS010003809">
    <property type="protein sequence ID" value="CAF4866667.1"/>
    <property type="molecule type" value="Genomic_DNA"/>
</dbReference>
<sequence>MTEDFAGFDDFIVQEKKYKIKEVVTYCWSFNSESEVNVDDLLNSHDVPLTEEVIIDLNENNKFEEGEREEALSSPVTLISISVKEIEEGILLSEKLTQHLE</sequence>
<evidence type="ECO:0000313" key="3">
    <source>
        <dbReference type="Proteomes" id="UP000663865"/>
    </source>
</evidence>
<comment type="caution">
    <text evidence="1">The sequence shown here is derived from an EMBL/GenBank/DDBJ whole genome shotgun (WGS) entry which is preliminary data.</text>
</comment>
<reference evidence="1" key="1">
    <citation type="submission" date="2021-02" db="EMBL/GenBank/DDBJ databases">
        <authorList>
            <person name="Nowell W R."/>
        </authorList>
    </citation>
    <scope>NUCLEOTIDE SEQUENCE</scope>
</reference>